<evidence type="ECO:0000256" key="3">
    <source>
        <dbReference type="ARBA" id="ARBA00022452"/>
    </source>
</evidence>
<evidence type="ECO:0000259" key="14">
    <source>
        <dbReference type="Pfam" id="PF00593"/>
    </source>
</evidence>
<dbReference type="HOGENOM" id="CLU_008287_15_1_5"/>
<keyword evidence="3 11" id="KW-1134">Transmembrane beta strand</keyword>
<evidence type="ECO:0000256" key="2">
    <source>
        <dbReference type="ARBA" id="ARBA00022448"/>
    </source>
</evidence>
<comment type="caution">
    <text evidence="16">The sequence shown here is derived from an EMBL/GenBank/DDBJ whole genome shotgun (WGS) entry which is preliminary data.</text>
</comment>
<dbReference type="eggNOG" id="COG4771">
    <property type="taxonomic scope" value="Bacteria"/>
</dbReference>
<feature type="region of interest" description="Disordered" evidence="13">
    <location>
        <begin position="1"/>
        <end position="27"/>
    </location>
</feature>
<keyword evidence="9 11" id="KW-0472">Membrane</keyword>
<evidence type="ECO:0000256" key="13">
    <source>
        <dbReference type="SAM" id="MobiDB-lite"/>
    </source>
</evidence>
<evidence type="ECO:0000256" key="11">
    <source>
        <dbReference type="PROSITE-ProRule" id="PRU01360"/>
    </source>
</evidence>
<evidence type="ECO:0000256" key="4">
    <source>
        <dbReference type="ARBA" id="ARBA00022496"/>
    </source>
</evidence>
<gene>
    <name evidence="16" type="ORF">Y88_1667</name>
</gene>
<dbReference type="GO" id="GO:0006826">
    <property type="term" value="P:iron ion transport"/>
    <property type="evidence" value="ECO:0007669"/>
    <property type="project" value="UniProtKB-KW"/>
</dbReference>
<feature type="domain" description="TonB-dependent receptor plug" evidence="15">
    <location>
        <begin position="128"/>
        <end position="233"/>
    </location>
</feature>
<comment type="subcellular location">
    <subcellularLocation>
        <location evidence="1 11">Cell outer membrane</location>
        <topology evidence="1 11">Multi-pass membrane protein</topology>
    </subcellularLocation>
</comment>
<dbReference type="EMBL" id="AEWJ01000008">
    <property type="protein sequence ID" value="EGD60780.1"/>
    <property type="molecule type" value="Genomic_DNA"/>
</dbReference>
<organism evidence="16 17">
    <name type="scientific">Novosphingobium nitrogenifigens DSM 19370</name>
    <dbReference type="NCBI Taxonomy" id="983920"/>
    <lineage>
        <taxon>Bacteria</taxon>
        <taxon>Pseudomonadati</taxon>
        <taxon>Pseudomonadota</taxon>
        <taxon>Alphaproteobacteria</taxon>
        <taxon>Sphingomonadales</taxon>
        <taxon>Sphingomonadaceae</taxon>
        <taxon>Novosphingobium</taxon>
    </lineage>
</organism>
<dbReference type="PANTHER" id="PTHR32552">
    <property type="entry name" value="FERRICHROME IRON RECEPTOR-RELATED"/>
    <property type="match status" value="1"/>
</dbReference>
<dbReference type="Proteomes" id="UP000004728">
    <property type="component" value="Unassembled WGS sequence"/>
</dbReference>
<evidence type="ECO:0000256" key="6">
    <source>
        <dbReference type="ARBA" id="ARBA00023004"/>
    </source>
</evidence>
<dbReference type="InParanoid" id="F1Z3G6"/>
<evidence type="ECO:0000256" key="8">
    <source>
        <dbReference type="ARBA" id="ARBA00023077"/>
    </source>
</evidence>
<dbReference type="InterPro" id="IPR036942">
    <property type="entry name" value="Beta-barrel_TonB_sf"/>
</dbReference>
<keyword evidence="16" id="KW-0675">Receptor</keyword>
<keyword evidence="8 12" id="KW-0798">TonB box</keyword>
<keyword evidence="5 11" id="KW-0812">Transmembrane</keyword>
<dbReference type="Pfam" id="PF00593">
    <property type="entry name" value="TonB_dep_Rec_b-barrel"/>
    <property type="match status" value="1"/>
</dbReference>
<proteinExistence type="inferred from homology"/>
<evidence type="ECO:0000256" key="5">
    <source>
        <dbReference type="ARBA" id="ARBA00022692"/>
    </source>
</evidence>
<keyword evidence="17" id="KW-1185">Reference proteome</keyword>
<evidence type="ECO:0000256" key="1">
    <source>
        <dbReference type="ARBA" id="ARBA00004571"/>
    </source>
</evidence>
<dbReference type="Gene3D" id="2.40.170.20">
    <property type="entry name" value="TonB-dependent receptor, beta-barrel domain"/>
    <property type="match status" value="1"/>
</dbReference>
<comment type="similarity">
    <text evidence="11 12">Belongs to the TonB-dependent receptor family.</text>
</comment>
<reference evidence="16 17" key="1">
    <citation type="journal article" date="2012" name="J. Bacteriol.">
        <title>Draft Genome Sequence of Novosphingobium nitrogenifigens Y88T.</title>
        <authorList>
            <person name="Strabala T.J."/>
            <person name="Macdonald L."/>
            <person name="Liu V."/>
            <person name="Smit A.M."/>
        </authorList>
    </citation>
    <scope>NUCLEOTIDE SEQUENCE [LARGE SCALE GENOMIC DNA]</scope>
    <source>
        <strain evidence="16 17">DSM 19370</strain>
    </source>
</reference>
<dbReference type="AlphaFoldDB" id="F1Z3G6"/>
<dbReference type="InterPro" id="IPR039426">
    <property type="entry name" value="TonB-dep_rcpt-like"/>
</dbReference>
<evidence type="ECO:0000313" key="16">
    <source>
        <dbReference type="EMBL" id="EGD60780.1"/>
    </source>
</evidence>
<keyword evidence="10 11" id="KW-0998">Cell outer membrane</keyword>
<dbReference type="GO" id="GO:0009279">
    <property type="term" value="C:cell outer membrane"/>
    <property type="evidence" value="ECO:0007669"/>
    <property type="project" value="UniProtKB-SubCell"/>
</dbReference>
<keyword evidence="6" id="KW-0408">Iron</keyword>
<dbReference type="InterPro" id="IPR000531">
    <property type="entry name" value="Beta-barrel_TonB"/>
</dbReference>
<dbReference type="STRING" id="983920.Y88_1667"/>
<protein>
    <submittedName>
        <fullName evidence="16">TonB-dependent receptor</fullName>
    </submittedName>
</protein>
<keyword evidence="2 11" id="KW-0813">Transport</keyword>
<evidence type="ECO:0000256" key="9">
    <source>
        <dbReference type="ARBA" id="ARBA00023136"/>
    </source>
</evidence>
<keyword evidence="7" id="KW-0406">Ion transport</keyword>
<dbReference type="InterPro" id="IPR012910">
    <property type="entry name" value="Plug_dom"/>
</dbReference>
<feature type="domain" description="TonB-dependent receptor-like beta-barrel" evidence="14">
    <location>
        <begin position="481"/>
        <end position="817"/>
    </location>
</feature>
<dbReference type="SUPFAM" id="SSF56935">
    <property type="entry name" value="Porins"/>
    <property type="match status" value="1"/>
</dbReference>
<evidence type="ECO:0000256" key="12">
    <source>
        <dbReference type="RuleBase" id="RU003357"/>
    </source>
</evidence>
<evidence type="ECO:0000259" key="15">
    <source>
        <dbReference type="Pfam" id="PF07715"/>
    </source>
</evidence>
<dbReference type="PROSITE" id="PS52016">
    <property type="entry name" value="TONB_DEPENDENT_REC_3"/>
    <property type="match status" value="1"/>
</dbReference>
<accession>F1Z3G6</accession>
<evidence type="ECO:0000256" key="7">
    <source>
        <dbReference type="ARBA" id="ARBA00023065"/>
    </source>
</evidence>
<keyword evidence="4" id="KW-0410">Iron transport</keyword>
<dbReference type="Pfam" id="PF07715">
    <property type="entry name" value="Plug"/>
    <property type="match status" value="1"/>
</dbReference>
<dbReference type="PANTHER" id="PTHR32552:SF81">
    <property type="entry name" value="TONB-DEPENDENT OUTER MEMBRANE RECEPTOR"/>
    <property type="match status" value="1"/>
</dbReference>
<evidence type="ECO:0000256" key="10">
    <source>
        <dbReference type="ARBA" id="ARBA00023237"/>
    </source>
</evidence>
<sequence length="874" mass="95119">MKQGRFASPWQGCDHGENDDWAGSTTLPGTGFVVPPIPRDVIRAAIGASLGEHDVTRDPLKRADAGSGTASRQWLCLLGAATMLTPPGASVVMAQTAQAAQTATPAAESGAPALGEIVVTATRKQESIQKVPVSLQALTMDKLEQHEVKNFTDYAQMLPSVSFDTLGPGRSNFYFRGISVGGVGLPTAALYLDDVPMTSSNGQPEIHIYDVERVEALSGPQGTLFGSSSLAGTMRIITQKPKLDKWEAGMDVQAAKYGAGDTGGQVEGYLNAPLAANLALRVMAFYDHEGGYIDNTPASYTYTFGQNNPAISYVSSNAAIAKNNYNPVTEWGGRASLLAEAGNWSIMPSITYQHLASSGTFNYDPRFSGLQVHDYTPTHTKDEWYQASLTIQGQIAGLDVTGVVGYFHRATHILQDYAYYSIDYDKMGGSYYYFRDQNGAILDPAQYATESTVGKKITEELRIATPKSSKLQMTAGVFHQYQKNSFDADYIYSGSANGYAGTDYDPTTGIFTPTNPAPAVRGNALYATDYDQTYKDFGLYAEATYPILPAVKVTGGIRYFSTSNNTYGFNGTIYDMDTCSFPLTKRLQCINVNEPYHQTGETHKASIAWQVRPDKMLYFTYSTGFRPGGGNNLTGSSPYKADTLDNFEIGVKARFGRNLRVNAAAYYEKWNGVQYQVVVPNTFGSTNTVNAGDARVYGIEADFDWKIGPVLISGSGAYNDSRLSTNFCDLVSSSNLVPRSTCSSETGDLAASKGTRLPRQPRFKGQLTVRYERPIGRWNAFVQGVAFHQSSSTSDLNTANDALFGDPTGFESFDFSTGAKRGGFSAEIFIQNTFDKRGVLSRNAFCEIQTCTEGSRSYPIKPQYFGIRFSQKFL</sequence>
<name>F1Z3G6_9SPHN</name>
<evidence type="ECO:0000313" key="17">
    <source>
        <dbReference type="Proteomes" id="UP000004728"/>
    </source>
</evidence>